<evidence type="ECO:0000313" key="1">
    <source>
        <dbReference type="EMBL" id="GBF82299.1"/>
    </source>
</evidence>
<dbReference type="EMBL" id="BDQK01000016">
    <property type="protein sequence ID" value="GBF82299.1"/>
    <property type="molecule type" value="Genomic_DNA"/>
</dbReference>
<dbReference type="AlphaFoldDB" id="A0A401IM22"/>
<dbReference type="OrthoDB" id="3544317at2"/>
<name>A0A401IM22_APHSA</name>
<organism evidence="1 2">
    <name type="scientific">Aphanothece sacrum FPU1</name>
    <dbReference type="NCBI Taxonomy" id="1920663"/>
    <lineage>
        <taxon>Bacteria</taxon>
        <taxon>Bacillati</taxon>
        <taxon>Cyanobacteriota</taxon>
        <taxon>Cyanophyceae</taxon>
        <taxon>Oscillatoriophycideae</taxon>
        <taxon>Chroococcales</taxon>
        <taxon>Aphanothecaceae</taxon>
        <taxon>Aphanothece</taxon>
    </lineage>
</organism>
<protein>
    <submittedName>
        <fullName evidence="1">XRE family transcriptional regulator</fullName>
    </submittedName>
</protein>
<reference evidence="2" key="1">
    <citation type="submission" date="2017-05" db="EMBL/GenBank/DDBJ databases">
        <title>Physiological properties and genetic analysis related to exopolysaccharide production of fresh-water unicellular cyanobacterium Aphanothece sacrum, Suizenji Nori, that has been cultured as a food source in Japan.</title>
        <authorList>
            <person name="Kanesaki Y."/>
            <person name="Yoshikawa S."/>
            <person name="Ohki K."/>
        </authorList>
    </citation>
    <scope>NUCLEOTIDE SEQUENCE [LARGE SCALE GENOMIC DNA]</scope>
    <source>
        <strain evidence="2">FPU1</strain>
    </source>
</reference>
<proteinExistence type="predicted"/>
<dbReference type="Proteomes" id="UP000287247">
    <property type="component" value="Unassembled WGS sequence"/>
</dbReference>
<accession>A0A401IM22</accession>
<sequence>MPKLDSAVLLCGHLGVSLKTLAKSLDIDVSNVRNDLPISEPSNELTISKV</sequence>
<evidence type="ECO:0000313" key="2">
    <source>
        <dbReference type="Proteomes" id="UP000287247"/>
    </source>
</evidence>
<keyword evidence="2" id="KW-1185">Reference proteome</keyword>
<comment type="caution">
    <text evidence="1">The sequence shown here is derived from an EMBL/GenBank/DDBJ whole genome shotgun (WGS) entry which is preliminary data.</text>
</comment>
<gene>
    <name evidence="1" type="ORF">AsFPU1_3727</name>
</gene>